<feature type="compositionally biased region" description="Polar residues" evidence="2">
    <location>
        <begin position="26"/>
        <end position="39"/>
    </location>
</feature>
<keyword evidence="6" id="KW-1185">Reference proteome</keyword>
<evidence type="ECO:0000313" key="6">
    <source>
        <dbReference type="Proteomes" id="UP001562354"/>
    </source>
</evidence>
<feature type="coiled-coil region" evidence="1">
    <location>
        <begin position="711"/>
        <end position="832"/>
    </location>
</feature>
<keyword evidence="1" id="KW-0175">Coiled coil</keyword>
<feature type="coiled-coil region" evidence="1">
    <location>
        <begin position="541"/>
        <end position="683"/>
    </location>
</feature>
<sequence>MQLATPPSQVHRPAPLNGILGPHEFPSTSFLDNPSTPGYSDSDWKNMAPVNSGISNPSNMSNPSAFSPTFSSPGPRPLTPKTDSFSSSDVVSKHLLVETALLDSSKFDILPIDEVDSLKKEKQKVDARIESARRKLAMEHKVRDAAQSLHRLYSGKGQPKVQRRPSLFGGGARDRTGSGGSTNSNNSNGSNNHGQTANQAEDELSSSVKKIDELVQILIGLENRRQYVESRLLRHTAAVLQAAHGEREAEMSQSLQDSGFSDKDYDDSIFDRVDDMQGLRLHKSEKRLSGSRATQNTKQLSDVNLRLQMLNGQLRSLISQAKRGRSGSVDSNSPDDIPSAYPEDEDASLRLDRQLEHMQDSIITLLQEHKHMKESREASDNKIKHDLHALEGRIETANSQLYNIVSTSTSAAADAQNMYDLHPPPEATGQGAHEQMAYLEETLLTVEQIMQQSDHIRDSHDYLSKEMEDLRVKHDGHRGKAAHYETTVTGLWDILSSDDPNQHAHDDSDDEDGESRSGPPVKESFTLPAFSNKVQHLFERVTHLDRQNDTLRRQIQQQRDLAGKAEADETSARELEDAKVREQEALHELEEHRSRLEQLQDHIAELEAAISDHQDDARIAETEMQAKDHEYRERLAELTSSLEDANAAREKAEGLLSDKEAEMIELESEVVRLSTELTMARAELDGAYGSRGDRAKDVANNPEIQAQLSRLEQLNKVNQSIVAELEQLRMEKLAQGNELQDLMARHQDLQMRSATMEEELSAALTQAAASAKDDSRTRALEKELRDMTSDYQELTRETIEVEKEREKVERVVDALRERVETLESQLSDEKMRWLGVNRVGTPEPGAREMTSTMVMRTEFKKMMREARAEGVRALRVEQEARRRLEADMRTLRREKTPGAALSPNLARAS</sequence>
<feature type="region of interest" description="Disordered" evidence="2">
    <location>
        <begin position="1"/>
        <end position="86"/>
    </location>
</feature>
<dbReference type="Proteomes" id="UP001562354">
    <property type="component" value="Unassembled WGS sequence"/>
</dbReference>
<feature type="compositionally biased region" description="Basic and acidic residues" evidence="2">
    <location>
        <begin position="887"/>
        <end position="896"/>
    </location>
</feature>
<dbReference type="Pfam" id="PF15456">
    <property type="entry name" value="Uds1"/>
    <property type="match status" value="1"/>
</dbReference>
<dbReference type="PANTHER" id="PTHR47357:SF1">
    <property type="entry name" value="SPINDLE POLE BODY COMPONENT 110"/>
    <property type="match status" value="1"/>
</dbReference>
<evidence type="ECO:0000259" key="4">
    <source>
        <dbReference type="Pfam" id="PF25078"/>
    </source>
</evidence>
<dbReference type="Pfam" id="PF25078">
    <property type="entry name" value="DUF7801"/>
    <property type="match status" value="1"/>
</dbReference>
<gene>
    <name evidence="5" type="ORF">AAFC00_004919</name>
</gene>
<feature type="compositionally biased region" description="Polar residues" evidence="2">
    <location>
        <begin position="52"/>
        <end position="72"/>
    </location>
</feature>
<dbReference type="EMBL" id="JBFMKM010000016">
    <property type="protein sequence ID" value="KAL1297379.1"/>
    <property type="molecule type" value="Genomic_DNA"/>
</dbReference>
<evidence type="ECO:0000256" key="2">
    <source>
        <dbReference type="SAM" id="MobiDB-lite"/>
    </source>
</evidence>
<evidence type="ECO:0000256" key="1">
    <source>
        <dbReference type="SAM" id="Coils"/>
    </source>
</evidence>
<evidence type="ECO:0000259" key="3">
    <source>
        <dbReference type="Pfam" id="PF15456"/>
    </source>
</evidence>
<feature type="region of interest" description="Disordered" evidence="2">
    <location>
        <begin position="149"/>
        <end position="204"/>
    </location>
</feature>
<accession>A0ABR3P3Y9</accession>
<evidence type="ECO:0000313" key="5">
    <source>
        <dbReference type="EMBL" id="KAL1297379.1"/>
    </source>
</evidence>
<feature type="region of interest" description="Disordered" evidence="2">
    <location>
        <begin position="494"/>
        <end position="527"/>
    </location>
</feature>
<dbReference type="GeneID" id="95978619"/>
<protein>
    <recommendedName>
        <fullName evidence="7">Up-regulated during septation protein 1 domain-containing protein</fullName>
    </recommendedName>
</protein>
<proteinExistence type="predicted"/>
<feature type="region of interest" description="Disordered" evidence="2">
    <location>
        <begin position="319"/>
        <end position="343"/>
    </location>
</feature>
<dbReference type="RefSeq" id="XP_069197061.1">
    <property type="nucleotide sequence ID" value="XM_069344629.1"/>
</dbReference>
<feature type="region of interest" description="Disordered" evidence="2">
    <location>
        <begin position="887"/>
        <end position="909"/>
    </location>
</feature>
<feature type="domain" description="Up-regulated during septation protein 1" evidence="3">
    <location>
        <begin position="94"/>
        <end position="242"/>
    </location>
</feature>
<organism evidence="5 6">
    <name type="scientific">Neodothiora populina</name>
    <dbReference type="NCBI Taxonomy" id="2781224"/>
    <lineage>
        <taxon>Eukaryota</taxon>
        <taxon>Fungi</taxon>
        <taxon>Dikarya</taxon>
        <taxon>Ascomycota</taxon>
        <taxon>Pezizomycotina</taxon>
        <taxon>Dothideomycetes</taxon>
        <taxon>Dothideomycetidae</taxon>
        <taxon>Dothideales</taxon>
        <taxon>Dothioraceae</taxon>
        <taxon>Neodothiora</taxon>
    </lineage>
</organism>
<feature type="domain" description="DUF7801" evidence="4">
    <location>
        <begin position="648"/>
        <end position="752"/>
    </location>
</feature>
<name>A0ABR3P3Y9_9PEZI</name>
<dbReference type="InterPro" id="IPR029191">
    <property type="entry name" value="Uds1"/>
</dbReference>
<reference evidence="5 6" key="1">
    <citation type="submission" date="2024-07" db="EMBL/GenBank/DDBJ databases">
        <title>Draft sequence of the Neodothiora populina.</title>
        <authorList>
            <person name="Drown D.D."/>
            <person name="Schuette U.S."/>
            <person name="Buechlein A.B."/>
            <person name="Rusch D.R."/>
            <person name="Winton L.W."/>
            <person name="Adams G.A."/>
        </authorList>
    </citation>
    <scope>NUCLEOTIDE SEQUENCE [LARGE SCALE GENOMIC DNA]</scope>
    <source>
        <strain evidence="5 6">CPC 39397</strain>
    </source>
</reference>
<dbReference type="PANTHER" id="PTHR47357">
    <property type="entry name" value="COP1-INTERACTIVE PROTEIN 1"/>
    <property type="match status" value="1"/>
</dbReference>
<comment type="caution">
    <text evidence="5">The sequence shown here is derived from an EMBL/GenBank/DDBJ whole genome shotgun (WGS) entry which is preliminary data.</text>
</comment>
<evidence type="ECO:0008006" key="7">
    <source>
        <dbReference type="Google" id="ProtNLM"/>
    </source>
</evidence>
<feature type="compositionally biased region" description="Low complexity" evidence="2">
    <location>
        <begin position="181"/>
        <end position="192"/>
    </location>
</feature>
<dbReference type="InterPro" id="IPR056703">
    <property type="entry name" value="DUF7801"/>
</dbReference>